<proteinExistence type="predicted"/>
<sequence length="166" mass="18243">NMSVPFRRIVTGHNDGRSNVLLDDKLDLNPGFASNAVTLWLNHKYPAELADYDAAADGGVKISTQGSLIRVVDFPPNSQGHNHRTRTLDYGIVMDGEIELELEDGSKTIVRAGEVVVQQATMHQWNNKTDKVCRLIFVLFPSKAAKGPDGEELGDAGVPKKFRVDD</sequence>
<feature type="non-terminal residue" evidence="3">
    <location>
        <position position="1"/>
    </location>
</feature>
<feature type="region of interest" description="Disordered" evidence="1">
    <location>
        <begin position="147"/>
        <end position="166"/>
    </location>
</feature>
<evidence type="ECO:0000256" key="1">
    <source>
        <dbReference type="SAM" id="MobiDB-lite"/>
    </source>
</evidence>
<evidence type="ECO:0000313" key="4">
    <source>
        <dbReference type="Proteomes" id="UP000799324"/>
    </source>
</evidence>
<accession>A0A6A6SN18</accession>
<keyword evidence="4" id="KW-1185">Reference proteome</keyword>
<dbReference type="Pfam" id="PF07883">
    <property type="entry name" value="Cupin_2"/>
    <property type="match status" value="1"/>
</dbReference>
<evidence type="ECO:0000313" key="3">
    <source>
        <dbReference type="EMBL" id="KAF2647738.1"/>
    </source>
</evidence>
<gene>
    <name evidence="3" type="ORF">K491DRAFT_614097</name>
</gene>
<protein>
    <recommendedName>
        <fullName evidence="2">Cupin type-2 domain-containing protein</fullName>
    </recommendedName>
</protein>
<dbReference type="OrthoDB" id="5840532at2759"/>
<dbReference type="CDD" id="cd02231">
    <property type="entry name" value="cupin_BLL6423-like"/>
    <property type="match status" value="1"/>
</dbReference>
<dbReference type="SUPFAM" id="SSF51182">
    <property type="entry name" value="RmlC-like cupins"/>
    <property type="match status" value="1"/>
</dbReference>
<name>A0A6A6SN18_9PLEO</name>
<reference evidence="3" key="1">
    <citation type="journal article" date="2020" name="Stud. Mycol.">
        <title>101 Dothideomycetes genomes: a test case for predicting lifestyles and emergence of pathogens.</title>
        <authorList>
            <person name="Haridas S."/>
            <person name="Albert R."/>
            <person name="Binder M."/>
            <person name="Bloem J."/>
            <person name="Labutti K."/>
            <person name="Salamov A."/>
            <person name="Andreopoulos B."/>
            <person name="Baker S."/>
            <person name="Barry K."/>
            <person name="Bills G."/>
            <person name="Bluhm B."/>
            <person name="Cannon C."/>
            <person name="Castanera R."/>
            <person name="Culley D."/>
            <person name="Daum C."/>
            <person name="Ezra D."/>
            <person name="Gonzalez J."/>
            <person name="Henrissat B."/>
            <person name="Kuo A."/>
            <person name="Liang C."/>
            <person name="Lipzen A."/>
            <person name="Lutzoni F."/>
            <person name="Magnuson J."/>
            <person name="Mondo S."/>
            <person name="Nolan M."/>
            <person name="Ohm R."/>
            <person name="Pangilinan J."/>
            <person name="Park H.-J."/>
            <person name="Ramirez L."/>
            <person name="Alfaro M."/>
            <person name="Sun H."/>
            <person name="Tritt A."/>
            <person name="Yoshinaga Y."/>
            <person name="Zwiers L.-H."/>
            <person name="Turgeon B."/>
            <person name="Goodwin S."/>
            <person name="Spatafora J."/>
            <person name="Crous P."/>
            <person name="Grigoriev I."/>
        </authorList>
    </citation>
    <scope>NUCLEOTIDE SEQUENCE</scope>
    <source>
        <strain evidence="3">CBS 122681</strain>
    </source>
</reference>
<evidence type="ECO:0000259" key="2">
    <source>
        <dbReference type="Pfam" id="PF07883"/>
    </source>
</evidence>
<dbReference type="PANTHER" id="PTHR36156">
    <property type="entry name" value="SLR2101 PROTEIN"/>
    <property type="match status" value="1"/>
</dbReference>
<dbReference type="AlphaFoldDB" id="A0A6A6SN18"/>
<dbReference type="PANTHER" id="PTHR36156:SF2">
    <property type="entry name" value="CUPIN TYPE-2 DOMAIN-CONTAINING PROTEIN"/>
    <property type="match status" value="1"/>
</dbReference>
<dbReference type="InterPro" id="IPR013096">
    <property type="entry name" value="Cupin_2"/>
</dbReference>
<feature type="domain" description="Cupin type-2" evidence="2">
    <location>
        <begin position="71"/>
        <end position="138"/>
    </location>
</feature>
<organism evidence="3 4">
    <name type="scientific">Lophiostoma macrostomum CBS 122681</name>
    <dbReference type="NCBI Taxonomy" id="1314788"/>
    <lineage>
        <taxon>Eukaryota</taxon>
        <taxon>Fungi</taxon>
        <taxon>Dikarya</taxon>
        <taxon>Ascomycota</taxon>
        <taxon>Pezizomycotina</taxon>
        <taxon>Dothideomycetes</taxon>
        <taxon>Pleosporomycetidae</taxon>
        <taxon>Pleosporales</taxon>
        <taxon>Lophiostomataceae</taxon>
        <taxon>Lophiostoma</taxon>
    </lineage>
</organism>
<dbReference type="InterPro" id="IPR047142">
    <property type="entry name" value="OryJ/VirC-like"/>
</dbReference>
<dbReference type="EMBL" id="MU004587">
    <property type="protein sequence ID" value="KAF2647738.1"/>
    <property type="molecule type" value="Genomic_DNA"/>
</dbReference>
<dbReference type="InterPro" id="IPR014710">
    <property type="entry name" value="RmlC-like_jellyroll"/>
</dbReference>
<dbReference type="InterPro" id="IPR011051">
    <property type="entry name" value="RmlC_Cupin_sf"/>
</dbReference>
<dbReference type="Gene3D" id="2.60.120.10">
    <property type="entry name" value="Jelly Rolls"/>
    <property type="match status" value="1"/>
</dbReference>
<dbReference type="Proteomes" id="UP000799324">
    <property type="component" value="Unassembled WGS sequence"/>
</dbReference>